<feature type="compositionally biased region" description="Basic and acidic residues" evidence="2">
    <location>
        <begin position="445"/>
        <end position="454"/>
    </location>
</feature>
<reference evidence="4" key="1">
    <citation type="journal article" date="2023" name="Mol. Biol. Evol.">
        <title>Third-Generation Sequencing Reveals the Adaptive Role of the Epigenome in Three Deep-Sea Polychaetes.</title>
        <authorList>
            <person name="Perez M."/>
            <person name="Aroh O."/>
            <person name="Sun Y."/>
            <person name="Lan Y."/>
            <person name="Juniper S.K."/>
            <person name="Young C.R."/>
            <person name="Angers B."/>
            <person name="Qian P.Y."/>
        </authorList>
    </citation>
    <scope>NUCLEOTIDE SEQUENCE</scope>
    <source>
        <strain evidence="4">P08H-3</strain>
    </source>
</reference>
<dbReference type="InterPro" id="IPR039630">
    <property type="entry name" value="FAM149"/>
</dbReference>
<sequence length="1303" mass="146974">MFLFFRRGISRDNIEATHPLPEHVDDYFSDGTYQYSYMGEIPYSVGQPTSYSRHSSHDDQQSDVSHGIFSIGGTTGNTTERSSVCSLGEDNSYDYSDYLGNREFERKETQEVRAKFEEIDNALFEGVSGPTQLTDECLEWGSVFPHLRILGHQVVPPQDDGVEIIQGDSTPRNAGNVLMDVTEHDISHSHAINELSITGQHVQAYQAPVDLLSARVPDTNQGISSLEEEIIEQDGEVEDIIAIDYRSAEDDSRSIHTNRTLRLQQRGLPPITPKASVRNDIGGAAFDYLWSEVISWLRELLKQYADNIVLDQDDIMEQQQPVMMPPGVFHGFSSPRDQPFMPSRESSLIPNHRTSDKKGINVNPQEVPKLDGLLTISTKALQYREKTLECADGVLDRSPSTQRNTRPMSTLRRADINRPLSVHLGSARYKRTTFGKLAPLERVKTPSVEEDRNSKLTNEGVRGRGIPTFNDRQNSPPMAQFSRNSTLPPIGFDTEPHTSLLLKKPVHKTRKKPGPYYPGNYDEGLVIVGKSVVLHKRPEQLKNGQRSVSAQRLDLFKTKCTTLTSLKRHSQSPQYGDSEGFPCRPDPNRDSSLVGNRSLHPVCAVAPLFSRNEPQLTLGKGNCEMLEIRKPHIMKSRRMIRYVRTDENRSRPEMNIRRESSAKNSFILMVSRGTQTILSQNSVLASLRKEATSSIKRGHVSVGHRGKREADDTCVAGEQRSVERKLVERGQVVHHVNRDQKEQHKRDINKKYRNRREKKTEARNLQLLNPPPVTGRLTRQPSCQPDEFYKHMDGGLGITRSKTDKMMPQNRYYDVTEVRHFDQYGSSYYTSNSRQEEKGFTKGIRYHHGQNRSYLLHKSQDHLRSNAIGKGGTNTDTETVRYTRQEKKVDRYQYQQTEIRARKQTNVRSPLFLQKRNVSVPSINERDTAEKRLTKKGSTIQVSDHTDGSKNKRHQINMDNTVKGISLKPALKPRDVNNTMIYEGTSHATKPSNGLGRSECSRSGKNWKFPELSLKPTPVSQSPVTREVTGRRIGSTANFLKYGFKYNPNGGHQNLSLKLASAADKEVMKEATASRMRHTTDSLVCHLKHRQREGHPKLQQKPAPVVHNSVNRQAVENRMGPKPEFMKLARRLASREAAAFMKHCINIRKVAGHGSSTTEPVCCYIKKANQRSSSAVHNDKEATGIHIKEREKTVLGVPLENRPSTTHDLYRSETPLGAGGRRSSTPVGFNQLRLSHGAPAVSSSLTSNNVNLNVTGNSINPHIDTGLDVDDTEQGYEDITSQRWGASSLPSQIRRPKQQHTVR</sequence>
<keyword evidence="5" id="KW-1185">Reference proteome</keyword>
<organism evidence="4 5">
    <name type="scientific">Paralvinella palmiformis</name>
    <dbReference type="NCBI Taxonomy" id="53620"/>
    <lineage>
        <taxon>Eukaryota</taxon>
        <taxon>Metazoa</taxon>
        <taxon>Spiralia</taxon>
        <taxon>Lophotrochozoa</taxon>
        <taxon>Annelida</taxon>
        <taxon>Polychaeta</taxon>
        <taxon>Sedentaria</taxon>
        <taxon>Canalipalpata</taxon>
        <taxon>Terebellida</taxon>
        <taxon>Terebelliformia</taxon>
        <taxon>Alvinellidae</taxon>
        <taxon>Paralvinella</taxon>
    </lineage>
</organism>
<evidence type="ECO:0000313" key="5">
    <source>
        <dbReference type="Proteomes" id="UP001208570"/>
    </source>
</evidence>
<comment type="similarity">
    <text evidence="1">Belongs to the FAM149 family.</text>
</comment>
<accession>A0AAD9NB50</accession>
<feature type="region of interest" description="Disordered" evidence="2">
    <location>
        <begin position="696"/>
        <end position="716"/>
    </location>
</feature>
<dbReference type="Proteomes" id="UP001208570">
    <property type="component" value="Unassembled WGS sequence"/>
</dbReference>
<feature type="region of interest" description="Disordered" evidence="2">
    <location>
        <begin position="445"/>
        <end position="477"/>
    </location>
</feature>
<gene>
    <name evidence="4" type="ORF">LSH36_127g05000</name>
</gene>
<evidence type="ECO:0000259" key="3">
    <source>
        <dbReference type="Pfam" id="PF12516"/>
    </source>
</evidence>
<name>A0AAD9NB50_9ANNE</name>
<evidence type="ECO:0000256" key="1">
    <source>
        <dbReference type="ARBA" id="ARBA00008309"/>
    </source>
</evidence>
<feature type="compositionally biased region" description="Basic residues" evidence="2">
    <location>
        <begin position="1294"/>
        <end position="1303"/>
    </location>
</feature>
<dbReference type="Pfam" id="PF12516">
    <property type="entry name" value="DUF3719"/>
    <property type="match status" value="1"/>
</dbReference>
<dbReference type="PANTHER" id="PTHR31997:SF1">
    <property type="entry name" value="AGAP003710-PA"/>
    <property type="match status" value="1"/>
</dbReference>
<dbReference type="InterPro" id="IPR022194">
    <property type="entry name" value="DUF3719"/>
</dbReference>
<feature type="compositionally biased region" description="Basic residues" evidence="2">
    <location>
        <begin position="696"/>
        <end position="707"/>
    </location>
</feature>
<feature type="domain" description="DUF3719" evidence="3">
    <location>
        <begin position="123"/>
        <end position="180"/>
    </location>
</feature>
<comment type="caution">
    <text evidence="4">The sequence shown here is derived from an EMBL/GenBank/DDBJ whole genome shotgun (WGS) entry which is preliminary data.</text>
</comment>
<protein>
    <recommendedName>
        <fullName evidence="3">DUF3719 domain-containing protein</fullName>
    </recommendedName>
</protein>
<dbReference type="PANTHER" id="PTHR31997">
    <property type="entry name" value="AGAP003710-PA"/>
    <property type="match status" value="1"/>
</dbReference>
<feature type="region of interest" description="Disordered" evidence="2">
    <location>
        <begin position="1199"/>
        <end position="1224"/>
    </location>
</feature>
<dbReference type="EMBL" id="JAODUP010000127">
    <property type="protein sequence ID" value="KAK2160734.1"/>
    <property type="molecule type" value="Genomic_DNA"/>
</dbReference>
<evidence type="ECO:0000256" key="2">
    <source>
        <dbReference type="SAM" id="MobiDB-lite"/>
    </source>
</evidence>
<evidence type="ECO:0000313" key="4">
    <source>
        <dbReference type="EMBL" id="KAK2160734.1"/>
    </source>
</evidence>
<feature type="region of interest" description="Disordered" evidence="2">
    <location>
        <begin position="1283"/>
        <end position="1303"/>
    </location>
</feature>
<proteinExistence type="inferred from homology"/>